<protein>
    <recommendedName>
        <fullName evidence="5">Apple domain-containing protein</fullName>
    </recommendedName>
</protein>
<dbReference type="GeneID" id="25367756"/>
<gene>
    <name evidence="3" type="ORF">AUEXF2481DRAFT_44760</name>
</gene>
<keyword evidence="2" id="KW-0812">Transmembrane</keyword>
<dbReference type="HOGENOM" id="CLU_071115_0_0_1"/>
<dbReference type="Proteomes" id="UP000030641">
    <property type="component" value="Unassembled WGS sequence"/>
</dbReference>
<organism evidence="3 4">
    <name type="scientific">Aureobasidium subglaciale (strain EXF-2481)</name>
    <name type="common">Aureobasidium pullulans var. subglaciale</name>
    <dbReference type="NCBI Taxonomy" id="1043005"/>
    <lineage>
        <taxon>Eukaryota</taxon>
        <taxon>Fungi</taxon>
        <taxon>Dikarya</taxon>
        <taxon>Ascomycota</taxon>
        <taxon>Pezizomycotina</taxon>
        <taxon>Dothideomycetes</taxon>
        <taxon>Dothideomycetidae</taxon>
        <taxon>Dothideales</taxon>
        <taxon>Saccotheciaceae</taxon>
        <taxon>Aureobasidium</taxon>
    </lineage>
</organism>
<keyword evidence="2" id="KW-0472">Membrane</keyword>
<dbReference type="OMA" id="NDCPASN"/>
<evidence type="ECO:0000256" key="2">
    <source>
        <dbReference type="SAM" id="Phobius"/>
    </source>
</evidence>
<dbReference type="STRING" id="1043005.A0A074YVD0"/>
<dbReference type="EMBL" id="KL584785">
    <property type="protein sequence ID" value="KEQ90861.1"/>
    <property type="molecule type" value="Genomic_DNA"/>
</dbReference>
<evidence type="ECO:0000256" key="1">
    <source>
        <dbReference type="SAM" id="MobiDB-lite"/>
    </source>
</evidence>
<dbReference type="OrthoDB" id="5358884at2759"/>
<evidence type="ECO:0008006" key="5">
    <source>
        <dbReference type="Google" id="ProtNLM"/>
    </source>
</evidence>
<keyword evidence="2" id="KW-1133">Transmembrane helix</keyword>
<dbReference type="AlphaFoldDB" id="A0A074YVD0"/>
<feature type="transmembrane region" description="Helical" evidence="2">
    <location>
        <begin position="90"/>
        <end position="111"/>
    </location>
</feature>
<evidence type="ECO:0000313" key="3">
    <source>
        <dbReference type="EMBL" id="KEQ90861.1"/>
    </source>
</evidence>
<name>A0A074YVD0_AURSE</name>
<accession>A0A074YVD0</accession>
<sequence>MASTELHQHRFSHQQPQLHEPQRLSGIYQYHNAPEVLPEHGLEYDDNTYPVSDKYPVTSMDDYPASFHAQQYRDVNKPPRIIFGMKVRSFLLVALVFVLIVVGAVVGGTVGRNASHAANAQAIATNSSLPSATAITPQASGEVRTIAASSPTTTSTTTATSTVASTSVLSTPTFVPLSACPSANNTLFISTISNSSSLISPADNTTTTVDLTYTRYCDAKTPAAFKPLTSGFVYTFDDCIEMCAAYNVYAEGSVACDVAIYDVKETRPVNCVVGTAHTTGAESLGIEGGLAIAVLKPST</sequence>
<dbReference type="InParanoid" id="A0A074YVD0"/>
<dbReference type="RefSeq" id="XP_013339312.1">
    <property type="nucleotide sequence ID" value="XM_013483858.1"/>
</dbReference>
<reference evidence="3 4" key="1">
    <citation type="journal article" date="2014" name="BMC Genomics">
        <title>Genome sequencing of four Aureobasidium pullulans varieties: biotechnological potential, stress tolerance, and description of new species.</title>
        <authorList>
            <person name="Gostin Ar C."/>
            <person name="Ohm R.A."/>
            <person name="Kogej T."/>
            <person name="Sonjak S."/>
            <person name="Turk M."/>
            <person name="Zajc J."/>
            <person name="Zalar P."/>
            <person name="Grube M."/>
            <person name="Sun H."/>
            <person name="Han J."/>
            <person name="Sharma A."/>
            <person name="Chiniquy J."/>
            <person name="Ngan C.Y."/>
            <person name="Lipzen A."/>
            <person name="Barry K."/>
            <person name="Grigoriev I.V."/>
            <person name="Gunde-Cimerman N."/>
        </authorList>
    </citation>
    <scope>NUCLEOTIDE SEQUENCE [LARGE SCALE GENOMIC DNA]</scope>
    <source>
        <strain evidence="3 4">EXF-2481</strain>
    </source>
</reference>
<keyword evidence="4" id="KW-1185">Reference proteome</keyword>
<proteinExistence type="predicted"/>
<feature type="region of interest" description="Disordered" evidence="1">
    <location>
        <begin position="1"/>
        <end position="20"/>
    </location>
</feature>
<evidence type="ECO:0000313" key="4">
    <source>
        <dbReference type="Proteomes" id="UP000030641"/>
    </source>
</evidence>